<protein>
    <submittedName>
        <fullName evidence="3">Uncharacterized protein</fullName>
    </submittedName>
</protein>
<evidence type="ECO:0000256" key="2">
    <source>
        <dbReference type="SAM" id="Phobius"/>
    </source>
</evidence>
<comment type="caution">
    <text evidence="3">The sequence shown here is derived from an EMBL/GenBank/DDBJ whole genome shotgun (WGS) entry which is preliminary data.</text>
</comment>
<evidence type="ECO:0000313" key="3">
    <source>
        <dbReference type="EMBL" id="GCE11150.1"/>
    </source>
</evidence>
<keyword evidence="2" id="KW-1133">Transmembrane helix</keyword>
<feature type="coiled-coil region" evidence="1">
    <location>
        <begin position="50"/>
        <end position="93"/>
    </location>
</feature>
<evidence type="ECO:0000313" key="4">
    <source>
        <dbReference type="Proteomes" id="UP000287352"/>
    </source>
</evidence>
<proteinExistence type="predicted"/>
<reference evidence="4" key="1">
    <citation type="submission" date="2018-12" db="EMBL/GenBank/DDBJ databases">
        <title>Tengunoibacter tsumagoiensis gen. nov., sp. nov., Dictyobacter kobayashii sp. nov., D. alpinus sp. nov., and D. joshuensis sp. nov. and description of Dictyobacteraceae fam. nov. within the order Ktedonobacterales isolated from Tengu-no-mugimeshi.</title>
        <authorList>
            <person name="Wang C.M."/>
            <person name="Zheng Y."/>
            <person name="Sakai Y."/>
            <person name="Toyoda A."/>
            <person name="Minakuchi Y."/>
            <person name="Abe K."/>
            <person name="Yokota A."/>
            <person name="Yabe S."/>
        </authorList>
    </citation>
    <scope>NUCLEOTIDE SEQUENCE [LARGE SCALE GENOMIC DNA]</scope>
    <source>
        <strain evidence="4">Uno3</strain>
    </source>
</reference>
<feature type="transmembrane region" description="Helical" evidence="2">
    <location>
        <begin position="96"/>
        <end position="116"/>
    </location>
</feature>
<dbReference type="AlphaFoldDB" id="A0A401ZWJ7"/>
<dbReference type="RefSeq" id="WP_126578815.1">
    <property type="nucleotide sequence ID" value="NZ_BIFR01000001.1"/>
</dbReference>
<name>A0A401ZWJ7_9CHLR</name>
<dbReference type="EMBL" id="BIFR01000001">
    <property type="protein sequence ID" value="GCE11150.1"/>
    <property type="molecule type" value="Genomic_DNA"/>
</dbReference>
<organism evidence="3 4">
    <name type="scientific">Tengunoibacter tsumagoiensis</name>
    <dbReference type="NCBI Taxonomy" id="2014871"/>
    <lineage>
        <taxon>Bacteria</taxon>
        <taxon>Bacillati</taxon>
        <taxon>Chloroflexota</taxon>
        <taxon>Ktedonobacteria</taxon>
        <taxon>Ktedonobacterales</taxon>
        <taxon>Dictyobacteraceae</taxon>
        <taxon>Tengunoibacter</taxon>
    </lineage>
</organism>
<keyword evidence="4" id="KW-1185">Reference proteome</keyword>
<keyword evidence="2" id="KW-0812">Transmembrane</keyword>
<dbReference type="Proteomes" id="UP000287352">
    <property type="component" value="Unassembled WGS sequence"/>
</dbReference>
<sequence>MGAQTPDPATTFVFRLATLEQDVTELKKQLSFYVPTRENELQIKNIRDIVDRIGKDVNDARGQLSELNNKLSLQESEAQKREAELRENQAALQIRVLWGALSLIIGILTSVLVGYVTHFFH</sequence>
<evidence type="ECO:0000256" key="1">
    <source>
        <dbReference type="SAM" id="Coils"/>
    </source>
</evidence>
<keyword evidence="2" id="KW-0472">Membrane</keyword>
<keyword evidence="1" id="KW-0175">Coiled coil</keyword>
<gene>
    <name evidence="3" type="ORF">KTT_10090</name>
</gene>
<accession>A0A401ZWJ7</accession>